<evidence type="ECO:0000313" key="3">
    <source>
        <dbReference type="Proteomes" id="UP001595824"/>
    </source>
</evidence>
<dbReference type="RefSeq" id="WP_381739031.1">
    <property type="nucleotide sequence ID" value="NZ_JBHSDP010000013.1"/>
</dbReference>
<name>A0ABV8TDK7_9ACTN</name>
<feature type="region of interest" description="Disordered" evidence="1">
    <location>
        <begin position="1"/>
        <end position="30"/>
    </location>
</feature>
<reference evidence="3" key="1">
    <citation type="journal article" date="2019" name="Int. J. Syst. Evol. Microbiol.">
        <title>The Global Catalogue of Microorganisms (GCM) 10K type strain sequencing project: providing services to taxonomists for standard genome sequencing and annotation.</title>
        <authorList>
            <consortium name="The Broad Institute Genomics Platform"/>
            <consortium name="The Broad Institute Genome Sequencing Center for Infectious Disease"/>
            <person name="Wu L."/>
            <person name="Ma J."/>
        </authorList>
    </citation>
    <scope>NUCLEOTIDE SEQUENCE [LARGE SCALE GENOMIC DNA]</scope>
    <source>
        <strain evidence="3">PCU 347</strain>
    </source>
</reference>
<keyword evidence="3" id="KW-1185">Reference proteome</keyword>
<proteinExistence type="predicted"/>
<dbReference type="EMBL" id="JBHSDP010000013">
    <property type="protein sequence ID" value="MFC4328741.1"/>
    <property type="molecule type" value="Genomic_DNA"/>
</dbReference>
<gene>
    <name evidence="2" type="ORF">ACFPC0_13025</name>
</gene>
<accession>A0ABV8TDK7</accession>
<sequence>MEGKKDGQPPSEPTQKAEDAKEKRKKGPSWAAGSFVLNLLRLGRDWWNHCE</sequence>
<evidence type="ECO:0000313" key="2">
    <source>
        <dbReference type="EMBL" id="MFC4328741.1"/>
    </source>
</evidence>
<protein>
    <submittedName>
        <fullName evidence="2">Uncharacterized protein</fullName>
    </submittedName>
</protein>
<evidence type="ECO:0000256" key="1">
    <source>
        <dbReference type="SAM" id="MobiDB-lite"/>
    </source>
</evidence>
<comment type="caution">
    <text evidence="2">The sequence shown here is derived from an EMBL/GenBank/DDBJ whole genome shotgun (WGS) entry which is preliminary data.</text>
</comment>
<dbReference type="Proteomes" id="UP001595824">
    <property type="component" value="Unassembled WGS sequence"/>
</dbReference>
<organism evidence="2 3">
    <name type="scientific">Streptomyces andamanensis</name>
    <dbReference type="NCBI Taxonomy" id="1565035"/>
    <lineage>
        <taxon>Bacteria</taxon>
        <taxon>Bacillati</taxon>
        <taxon>Actinomycetota</taxon>
        <taxon>Actinomycetes</taxon>
        <taxon>Kitasatosporales</taxon>
        <taxon>Streptomycetaceae</taxon>
        <taxon>Streptomyces</taxon>
    </lineage>
</organism>